<dbReference type="Proteomes" id="UP000031843">
    <property type="component" value="Chromosome main"/>
</dbReference>
<dbReference type="RefSeq" id="WP_043346871.1">
    <property type="nucleotide sequence ID" value="NZ_CP010536.1"/>
</dbReference>
<dbReference type="STRING" id="68895.RR42_m2359"/>
<dbReference type="AlphaFoldDB" id="A0A0C4YGF0"/>
<sequence>MPWDADYYPASMKHLAPDTREKAIEIANALLREGMDEGMAIRIATARARQWTAQHGGIAGPSA</sequence>
<dbReference type="KEGG" id="cbw:RR42_m2359"/>
<keyword evidence="2" id="KW-1185">Reference proteome</keyword>
<evidence type="ECO:0008006" key="3">
    <source>
        <dbReference type="Google" id="ProtNLM"/>
    </source>
</evidence>
<evidence type="ECO:0000313" key="1">
    <source>
        <dbReference type="EMBL" id="AJG19751.1"/>
    </source>
</evidence>
<organism evidence="1 2">
    <name type="scientific">Cupriavidus basilensis</name>
    <dbReference type="NCBI Taxonomy" id="68895"/>
    <lineage>
        <taxon>Bacteria</taxon>
        <taxon>Pseudomonadati</taxon>
        <taxon>Pseudomonadota</taxon>
        <taxon>Betaproteobacteria</taxon>
        <taxon>Burkholderiales</taxon>
        <taxon>Burkholderiaceae</taxon>
        <taxon>Cupriavidus</taxon>
    </lineage>
</organism>
<dbReference type="OrthoDB" id="8858565at2"/>
<reference evidence="1 2" key="1">
    <citation type="journal article" date="2015" name="Genome Announc.">
        <title>Complete Genome Sequence of Cupriavidus basilensis 4G11, Isolated from the Oak Ridge Field Research Center Site.</title>
        <authorList>
            <person name="Ray J."/>
            <person name="Waters R.J."/>
            <person name="Skerker J.M."/>
            <person name="Kuehl J.V."/>
            <person name="Price M.N."/>
            <person name="Huang J."/>
            <person name="Chakraborty R."/>
            <person name="Arkin A.P."/>
            <person name="Deutschbauer A."/>
        </authorList>
    </citation>
    <scope>NUCLEOTIDE SEQUENCE [LARGE SCALE GENOMIC DNA]</scope>
    <source>
        <strain evidence="1">4G11</strain>
    </source>
</reference>
<evidence type="ECO:0000313" key="2">
    <source>
        <dbReference type="Proteomes" id="UP000031843"/>
    </source>
</evidence>
<protein>
    <recommendedName>
        <fullName evidence="3">DUF2188 domain-containing protein</fullName>
    </recommendedName>
</protein>
<gene>
    <name evidence="1" type="ORF">RR42_m2359</name>
</gene>
<accession>A0A0C4YGF0</accession>
<name>A0A0C4YGF0_9BURK</name>
<dbReference type="EMBL" id="CP010536">
    <property type="protein sequence ID" value="AJG19751.1"/>
    <property type="molecule type" value="Genomic_DNA"/>
</dbReference>
<proteinExistence type="predicted"/>